<organism evidence="5 6">
    <name type="scientific">Actinoplanes aureus</name>
    <dbReference type="NCBI Taxonomy" id="2792083"/>
    <lineage>
        <taxon>Bacteria</taxon>
        <taxon>Bacillati</taxon>
        <taxon>Actinomycetota</taxon>
        <taxon>Actinomycetes</taxon>
        <taxon>Micromonosporales</taxon>
        <taxon>Micromonosporaceae</taxon>
        <taxon>Actinoplanes</taxon>
    </lineage>
</organism>
<feature type="domain" description="Tyr recombinase" evidence="4">
    <location>
        <begin position="148"/>
        <end position="331"/>
    </location>
</feature>
<dbReference type="GO" id="GO:0015074">
    <property type="term" value="P:DNA integration"/>
    <property type="evidence" value="ECO:0007669"/>
    <property type="project" value="InterPro"/>
</dbReference>
<sequence length="354" mass="39309">MSRPEEPATSKIEAVHALLQQLDLSPEQLLAGTRGPGRPVPTFDEYVPQVAAAVTPGTRSLYSTYWQRVRHQWGSRRINEPTALEIQTLAEQARTAAVTRSNSRGGGSAAEHMIAALRCLYRYAIADGLISETANPAARVPKPRRPAATRQALNPDSLAQIIKVAAKTGDDPHLDLLLLRLHLETACRRGGALALRRRDLDTGQCLLWLREKGRTSRWQPISPTLAAALADHHAERGDNDPQGRLLRYRNGRPVGRRRYDYLWKRLGEHLPWVATRHVSAHWLRHTTLTWVERHCGYAVARAYADHDPSSDAGTTATYVKATLEEVARALAALTGESHPLAPAEELRDTRLPLP</sequence>
<evidence type="ECO:0000313" key="5">
    <source>
        <dbReference type="EMBL" id="MBG0564009.1"/>
    </source>
</evidence>
<dbReference type="InterPro" id="IPR011010">
    <property type="entry name" value="DNA_brk_join_enz"/>
</dbReference>
<dbReference type="SUPFAM" id="SSF56349">
    <property type="entry name" value="DNA breaking-rejoining enzymes"/>
    <property type="match status" value="1"/>
</dbReference>
<dbReference type="Pfam" id="PF00589">
    <property type="entry name" value="Phage_integrase"/>
    <property type="match status" value="1"/>
</dbReference>
<dbReference type="PROSITE" id="PS51898">
    <property type="entry name" value="TYR_RECOMBINASE"/>
    <property type="match status" value="1"/>
</dbReference>
<evidence type="ECO:0000313" key="6">
    <source>
        <dbReference type="Proteomes" id="UP000598146"/>
    </source>
</evidence>
<dbReference type="Proteomes" id="UP000598146">
    <property type="component" value="Unassembled WGS sequence"/>
</dbReference>
<evidence type="ECO:0000259" key="4">
    <source>
        <dbReference type="PROSITE" id="PS51898"/>
    </source>
</evidence>
<keyword evidence="6" id="KW-1185">Reference proteome</keyword>
<dbReference type="Gene3D" id="1.10.150.130">
    <property type="match status" value="1"/>
</dbReference>
<accession>A0A931C5Y1</accession>
<dbReference type="RefSeq" id="WP_196415774.1">
    <property type="nucleotide sequence ID" value="NZ_JADQTO010000009.1"/>
</dbReference>
<dbReference type="PANTHER" id="PTHR30349:SF41">
    <property type="entry name" value="INTEGRASE_RECOMBINASE PROTEIN MJ0367-RELATED"/>
    <property type="match status" value="1"/>
</dbReference>
<dbReference type="GO" id="GO:0006310">
    <property type="term" value="P:DNA recombination"/>
    <property type="evidence" value="ECO:0007669"/>
    <property type="project" value="UniProtKB-KW"/>
</dbReference>
<dbReference type="EMBL" id="JADQTO010000009">
    <property type="protein sequence ID" value="MBG0564009.1"/>
    <property type="molecule type" value="Genomic_DNA"/>
</dbReference>
<dbReference type="InterPro" id="IPR050090">
    <property type="entry name" value="Tyrosine_recombinase_XerCD"/>
</dbReference>
<gene>
    <name evidence="5" type="ORF">I4J89_21415</name>
</gene>
<dbReference type="Gene3D" id="1.10.443.10">
    <property type="entry name" value="Intergrase catalytic core"/>
    <property type="match status" value="1"/>
</dbReference>
<dbReference type="InterPro" id="IPR010998">
    <property type="entry name" value="Integrase_recombinase_N"/>
</dbReference>
<evidence type="ECO:0000256" key="1">
    <source>
        <dbReference type="ARBA" id="ARBA00008857"/>
    </source>
</evidence>
<keyword evidence="3" id="KW-0233">DNA recombination</keyword>
<comment type="similarity">
    <text evidence="1">Belongs to the 'phage' integrase family.</text>
</comment>
<dbReference type="InterPro" id="IPR002104">
    <property type="entry name" value="Integrase_catalytic"/>
</dbReference>
<reference evidence="5" key="1">
    <citation type="submission" date="2020-11" db="EMBL/GenBank/DDBJ databases">
        <title>Isolation and identification of active actinomycetes.</title>
        <authorList>
            <person name="Sun X."/>
        </authorList>
    </citation>
    <scope>NUCLEOTIDE SEQUENCE</scope>
    <source>
        <strain evidence="5">NEAU-A11</strain>
    </source>
</reference>
<dbReference type="InterPro" id="IPR013762">
    <property type="entry name" value="Integrase-like_cat_sf"/>
</dbReference>
<dbReference type="AlphaFoldDB" id="A0A931C5Y1"/>
<protein>
    <submittedName>
        <fullName evidence="5">Site-specific integrase</fullName>
    </submittedName>
</protein>
<keyword evidence="2" id="KW-0238">DNA-binding</keyword>
<comment type="caution">
    <text evidence="5">The sequence shown here is derived from an EMBL/GenBank/DDBJ whole genome shotgun (WGS) entry which is preliminary data.</text>
</comment>
<dbReference type="CDD" id="cd00397">
    <property type="entry name" value="DNA_BRE_C"/>
    <property type="match status" value="1"/>
</dbReference>
<name>A0A931C5Y1_9ACTN</name>
<dbReference type="GO" id="GO:0003677">
    <property type="term" value="F:DNA binding"/>
    <property type="evidence" value="ECO:0007669"/>
    <property type="project" value="UniProtKB-KW"/>
</dbReference>
<dbReference type="PANTHER" id="PTHR30349">
    <property type="entry name" value="PHAGE INTEGRASE-RELATED"/>
    <property type="match status" value="1"/>
</dbReference>
<evidence type="ECO:0000256" key="3">
    <source>
        <dbReference type="ARBA" id="ARBA00023172"/>
    </source>
</evidence>
<proteinExistence type="inferred from homology"/>
<evidence type="ECO:0000256" key="2">
    <source>
        <dbReference type="ARBA" id="ARBA00023125"/>
    </source>
</evidence>